<keyword evidence="3 7" id="KW-0067">ATP-binding</keyword>
<evidence type="ECO:0000313" key="8">
    <source>
        <dbReference type="Proteomes" id="UP000194469"/>
    </source>
</evidence>
<evidence type="ECO:0000256" key="1">
    <source>
        <dbReference type="ARBA" id="ARBA00022448"/>
    </source>
</evidence>
<reference evidence="8" key="1">
    <citation type="submission" date="2017-04" db="EMBL/GenBank/DDBJ databases">
        <authorList>
            <person name="Varghese N."/>
            <person name="Submissions S."/>
        </authorList>
    </citation>
    <scope>NUCLEOTIDE SEQUENCE [LARGE SCALE GENOMIC DNA]</scope>
    <source>
        <strain evidence="8">UI2</strain>
    </source>
</reference>
<keyword evidence="8" id="KW-1185">Reference proteome</keyword>
<accession>A0A1Y6FUN4</accession>
<dbReference type="PROSITE" id="PS50893">
    <property type="entry name" value="ABC_TRANSPORTER_2"/>
    <property type="match status" value="1"/>
</dbReference>
<dbReference type="SMART" id="SM00382">
    <property type="entry name" value="AAA"/>
    <property type="match status" value="1"/>
</dbReference>
<dbReference type="GO" id="GO:0016887">
    <property type="term" value="F:ATP hydrolysis activity"/>
    <property type="evidence" value="ECO:0007669"/>
    <property type="project" value="InterPro"/>
</dbReference>
<dbReference type="Proteomes" id="UP000194469">
    <property type="component" value="Unassembled WGS sequence"/>
</dbReference>
<dbReference type="InterPro" id="IPR027417">
    <property type="entry name" value="P-loop_NTPase"/>
</dbReference>
<dbReference type="EMBL" id="FXWL01000002">
    <property type="protein sequence ID" value="SMQ76582.1"/>
    <property type="molecule type" value="Genomic_DNA"/>
</dbReference>
<feature type="domain" description="ABC transporter" evidence="6">
    <location>
        <begin position="5"/>
        <end position="239"/>
    </location>
</feature>
<dbReference type="PANTHER" id="PTHR42794:SF1">
    <property type="entry name" value="HEMIN IMPORT ATP-BINDING PROTEIN HMUV"/>
    <property type="match status" value="1"/>
</dbReference>
<protein>
    <submittedName>
        <fullName evidence="7">Iron complex transport system ATP-binding protein</fullName>
    </submittedName>
</protein>
<organism evidence="7 8">
    <name type="scientific">Sphingopyxis terrae subsp. ummariensis</name>
    <dbReference type="NCBI Taxonomy" id="429001"/>
    <lineage>
        <taxon>Bacteria</taxon>
        <taxon>Pseudomonadati</taxon>
        <taxon>Pseudomonadota</taxon>
        <taxon>Alphaproteobacteria</taxon>
        <taxon>Sphingomonadales</taxon>
        <taxon>Sphingomonadaceae</taxon>
        <taxon>Sphingopyxis</taxon>
    </lineage>
</organism>
<dbReference type="Gene3D" id="3.40.50.300">
    <property type="entry name" value="P-loop containing nucleotide triphosphate hydrolases"/>
    <property type="match status" value="1"/>
</dbReference>
<evidence type="ECO:0000259" key="6">
    <source>
        <dbReference type="PROSITE" id="PS50893"/>
    </source>
</evidence>
<evidence type="ECO:0000256" key="5">
    <source>
        <dbReference type="ARBA" id="ARBA00037066"/>
    </source>
</evidence>
<keyword evidence="4" id="KW-1278">Translocase</keyword>
<gene>
    <name evidence="7" type="ORF">SAMN06295984_2021</name>
</gene>
<evidence type="ECO:0000256" key="4">
    <source>
        <dbReference type="ARBA" id="ARBA00022967"/>
    </source>
</evidence>
<name>A0A1Y6FUN4_9SPHN</name>
<keyword evidence="2" id="KW-0547">Nucleotide-binding</keyword>
<dbReference type="PROSITE" id="PS00211">
    <property type="entry name" value="ABC_TRANSPORTER_1"/>
    <property type="match status" value="1"/>
</dbReference>
<sequence length="258" mass="26760">MADDLIIEALRVEAQGTPLIADISVRFAPGQLTAIVGPNGAGKSTLLRAMAGVVPAQGTIRMGAADLTALRPAERARRLAYLPQVHELAWDISVADMVALGRFAYGAAPGRLSAEDKAAIDRAMAATGCTDLAHRGVTSLSGGEAALACLARVLAAETPVLLVDEPVAALDPANQYRVLECLAALAADGRTVVAVLHDLSLVAQFADTVLWIGGGQLAALTPATHDAFAQHVPALFTREPVFASDGSSALYFRRSQST</sequence>
<keyword evidence="1" id="KW-0813">Transport</keyword>
<dbReference type="CDD" id="cd03214">
    <property type="entry name" value="ABC_Iron-Siderophores_B12_Hemin"/>
    <property type="match status" value="1"/>
</dbReference>
<dbReference type="PANTHER" id="PTHR42794">
    <property type="entry name" value="HEMIN IMPORT ATP-BINDING PROTEIN HMUV"/>
    <property type="match status" value="1"/>
</dbReference>
<evidence type="ECO:0000256" key="2">
    <source>
        <dbReference type="ARBA" id="ARBA00022741"/>
    </source>
</evidence>
<comment type="function">
    <text evidence="5">Part of the ABC transporter complex HmuTUV involved in hemin import. Responsible for energy coupling to the transport system.</text>
</comment>
<dbReference type="RefSeq" id="WP_165760637.1">
    <property type="nucleotide sequence ID" value="NZ_FXWL01000002.1"/>
</dbReference>
<dbReference type="GeneID" id="303001672"/>
<dbReference type="SUPFAM" id="SSF52540">
    <property type="entry name" value="P-loop containing nucleoside triphosphate hydrolases"/>
    <property type="match status" value="1"/>
</dbReference>
<dbReference type="Pfam" id="PF00005">
    <property type="entry name" value="ABC_tran"/>
    <property type="match status" value="1"/>
</dbReference>
<dbReference type="InterPro" id="IPR017871">
    <property type="entry name" value="ABC_transporter-like_CS"/>
</dbReference>
<evidence type="ECO:0000256" key="3">
    <source>
        <dbReference type="ARBA" id="ARBA00022840"/>
    </source>
</evidence>
<evidence type="ECO:0000313" key="7">
    <source>
        <dbReference type="EMBL" id="SMQ76582.1"/>
    </source>
</evidence>
<proteinExistence type="predicted"/>
<dbReference type="InterPro" id="IPR003439">
    <property type="entry name" value="ABC_transporter-like_ATP-bd"/>
</dbReference>
<dbReference type="GO" id="GO:0005524">
    <property type="term" value="F:ATP binding"/>
    <property type="evidence" value="ECO:0007669"/>
    <property type="project" value="UniProtKB-KW"/>
</dbReference>
<dbReference type="AlphaFoldDB" id="A0A1Y6FUN4"/>
<dbReference type="InterPro" id="IPR003593">
    <property type="entry name" value="AAA+_ATPase"/>
</dbReference>